<dbReference type="RefSeq" id="WP_345403412.1">
    <property type="nucleotide sequence ID" value="NZ_BAABLA010000114.1"/>
</dbReference>
<protein>
    <submittedName>
        <fullName evidence="2">Uncharacterized protein</fullName>
    </submittedName>
</protein>
<dbReference type="EMBL" id="JBHSXX010000001">
    <property type="protein sequence ID" value="MFC6867379.1"/>
    <property type="molecule type" value="Genomic_DNA"/>
</dbReference>
<proteinExistence type="predicted"/>
<comment type="caution">
    <text evidence="2">The sequence shown here is derived from an EMBL/GenBank/DDBJ whole genome shotgun (WGS) entry which is preliminary data.</text>
</comment>
<evidence type="ECO:0000256" key="1">
    <source>
        <dbReference type="SAM" id="MobiDB-lite"/>
    </source>
</evidence>
<accession>A0ABW2BXZ5</accession>
<keyword evidence="3" id="KW-1185">Reference proteome</keyword>
<evidence type="ECO:0000313" key="2">
    <source>
        <dbReference type="EMBL" id="MFC6867379.1"/>
    </source>
</evidence>
<evidence type="ECO:0000313" key="3">
    <source>
        <dbReference type="Proteomes" id="UP001596337"/>
    </source>
</evidence>
<name>A0ABW2BXZ5_9PSEU</name>
<reference evidence="3" key="1">
    <citation type="journal article" date="2019" name="Int. J. Syst. Evol. Microbiol.">
        <title>The Global Catalogue of Microorganisms (GCM) 10K type strain sequencing project: providing services to taxonomists for standard genome sequencing and annotation.</title>
        <authorList>
            <consortium name="The Broad Institute Genomics Platform"/>
            <consortium name="The Broad Institute Genome Sequencing Center for Infectious Disease"/>
            <person name="Wu L."/>
            <person name="Ma J."/>
        </authorList>
    </citation>
    <scope>NUCLEOTIDE SEQUENCE [LARGE SCALE GENOMIC DNA]</scope>
    <source>
        <strain evidence="3">KCTC 32255</strain>
    </source>
</reference>
<gene>
    <name evidence="2" type="ORF">ACFQGD_09475</name>
</gene>
<sequence length="123" mass="13830">MNAALVYVLAILAAPVLWALGLGASELVQQLRARRAQRRPTAPRTTVAEIIQRIDAERFVQEFRDGEVRWAAARDQQGRAGYWPTCDPGRRLRHRRTAENPATACNREPERTGTRAVPTTQRG</sequence>
<organism evidence="2 3">
    <name type="scientific">Haloechinothrix salitolerans</name>
    <dbReference type="NCBI Taxonomy" id="926830"/>
    <lineage>
        <taxon>Bacteria</taxon>
        <taxon>Bacillati</taxon>
        <taxon>Actinomycetota</taxon>
        <taxon>Actinomycetes</taxon>
        <taxon>Pseudonocardiales</taxon>
        <taxon>Pseudonocardiaceae</taxon>
        <taxon>Haloechinothrix</taxon>
    </lineage>
</organism>
<feature type="region of interest" description="Disordered" evidence="1">
    <location>
        <begin position="81"/>
        <end position="123"/>
    </location>
</feature>
<dbReference type="Proteomes" id="UP001596337">
    <property type="component" value="Unassembled WGS sequence"/>
</dbReference>